<reference evidence="2 3" key="1">
    <citation type="submission" date="2024-02" db="EMBL/GenBank/DDBJ databases">
        <authorList>
            <consortium name="ELIXIR-Norway"/>
            <consortium name="Elixir Norway"/>
        </authorList>
    </citation>
    <scope>NUCLEOTIDE SEQUENCE [LARGE SCALE GENOMIC DNA]</scope>
</reference>
<evidence type="ECO:0000256" key="1">
    <source>
        <dbReference type="SAM" id="MobiDB-lite"/>
    </source>
</evidence>
<feature type="region of interest" description="Disordered" evidence="1">
    <location>
        <begin position="356"/>
        <end position="417"/>
    </location>
</feature>
<dbReference type="EMBL" id="OZ020097">
    <property type="protein sequence ID" value="CAK9268062.1"/>
    <property type="molecule type" value="Genomic_DNA"/>
</dbReference>
<feature type="region of interest" description="Disordered" evidence="1">
    <location>
        <begin position="171"/>
        <end position="191"/>
    </location>
</feature>
<dbReference type="Gene3D" id="3.30.40.10">
    <property type="entry name" value="Zinc/RING finger domain, C3HC4 (zinc finger)"/>
    <property type="match status" value="1"/>
</dbReference>
<dbReference type="PANTHER" id="PTHR31197">
    <property type="entry name" value="OS01G0612600 PROTEIN"/>
    <property type="match status" value="1"/>
</dbReference>
<evidence type="ECO:0000313" key="3">
    <source>
        <dbReference type="Proteomes" id="UP001497444"/>
    </source>
</evidence>
<feature type="compositionally biased region" description="Basic and acidic residues" evidence="1">
    <location>
        <begin position="171"/>
        <end position="184"/>
    </location>
</feature>
<dbReference type="Pfam" id="PF07800">
    <property type="entry name" value="DUF1644"/>
    <property type="match status" value="1"/>
</dbReference>
<accession>A0ABP0WRR2</accession>
<gene>
    <name evidence="2" type="ORF">CSSPJE1EN1_LOCUS13540</name>
</gene>
<sequence length="417" mass="45847">MREEVRPTAAREADRPAIGWAAPGRRRPATVAPLPACPRTASLRLAFCPSLRVSSFSFVLQRAHLPAFHSHFLTAHNTQFHRSPSRSLLSPKSQGVLYKPYSSYGRGVASSSKFVDDSEWKKEWEEATCPICMEHPHNAVLLICASHDKGCRPYMCDTSYRHSNCLDQYRKAHDSSDKPVDRPLGKGADGSDSLELLQGAASGMEADVGDLLCPLCRGKVEGWRVVDAARQHLNRKIRNCAHEACGFSGPYEDLRKHARGMHPSARPCDVDPARQRDWRQLERARDLGDVLSTIQSAMPGATVLGDYVIDGDEEDHEEEDISDFPGDEGNWWTVFLLCQVFGPSMAGGRGLPSRVRGRYHHSGNSQTRGALWGESLQGSNGSGGPNYGQGTSTNVDGGAGSTSRRRRSRQRGRGDVL</sequence>
<evidence type="ECO:0000313" key="2">
    <source>
        <dbReference type="EMBL" id="CAK9268062.1"/>
    </source>
</evidence>
<dbReference type="PANTHER" id="PTHR31197:SF5">
    <property type="entry name" value="OS01G0612600 PROTEIN"/>
    <property type="match status" value="1"/>
</dbReference>
<keyword evidence="3" id="KW-1185">Reference proteome</keyword>
<name>A0ABP0WRR2_9BRYO</name>
<organism evidence="2 3">
    <name type="scientific">Sphagnum jensenii</name>
    <dbReference type="NCBI Taxonomy" id="128206"/>
    <lineage>
        <taxon>Eukaryota</taxon>
        <taxon>Viridiplantae</taxon>
        <taxon>Streptophyta</taxon>
        <taxon>Embryophyta</taxon>
        <taxon>Bryophyta</taxon>
        <taxon>Sphagnophytina</taxon>
        <taxon>Sphagnopsida</taxon>
        <taxon>Sphagnales</taxon>
        <taxon>Sphagnaceae</taxon>
        <taxon>Sphagnum</taxon>
    </lineage>
</organism>
<protein>
    <submittedName>
        <fullName evidence="2">Uncharacterized protein</fullName>
    </submittedName>
</protein>
<dbReference type="InterPro" id="IPR013083">
    <property type="entry name" value="Znf_RING/FYVE/PHD"/>
</dbReference>
<dbReference type="InterPro" id="IPR012866">
    <property type="entry name" value="DUF1644"/>
</dbReference>
<dbReference type="Proteomes" id="UP001497444">
    <property type="component" value="Chromosome 2"/>
</dbReference>
<proteinExistence type="predicted"/>